<comment type="caution">
    <text evidence="9">The sequence shown here is derived from an EMBL/GenBank/DDBJ whole genome shotgun (WGS) entry which is preliminary data.</text>
</comment>
<dbReference type="GO" id="GO:0000785">
    <property type="term" value="C:chromatin"/>
    <property type="evidence" value="ECO:0007669"/>
    <property type="project" value="TreeGrafter"/>
</dbReference>
<feature type="domain" description="Xylanolytic transcriptional activator regulatory" evidence="8">
    <location>
        <begin position="94"/>
        <end position="363"/>
    </location>
</feature>
<reference evidence="9 10" key="1">
    <citation type="submission" date="2018-10" db="EMBL/GenBank/DDBJ databases">
        <title>Fifty Aureobasidium pullulans genomes reveal a recombining polyextremotolerant generalist.</title>
        <authorList>
            <person name="Gostincar C."/>
            <person name="Turk M."/>
            <person name="Zajc J."/>
            <person name="Gunde-Cimerman N."/>
        </authorList>
    </citation>
    <scope>NUCLEOTIDE SEQUENCE [LARGE SCALE GENOMIC DNA]</scope>
    <source>
        <strain evidence="9 10">EXF-3863</strain>
    </source>
</reference>
<evidence type="ECO:0000256" key="7">
    <source>
        <dbReference type="SAM" id="MobiDB-lite"/>
    </source>
</evidence>
<dbReference type="AlphaFoldDB" id="A0A4S9SIY2"/>
<dbReference type="Pfam" id="PF04082">
    <property type="entry name" value="Fungal_trans"/>
    <property type="match status" value="1"/>
</dbReference>
<organism evidence="9 10">
    <name type="scientific">Aureobasidium pullulans</name>
    <name type="common">Black yeast</name>
    <name type="synonym">Pullularia pullulans</name>
    <dbReference type="NCBI Taxonomy" id="5580"/>
    <lineage>
        <taxon>Eukaryota</taxon>
        <taxon>Fungi</taxon>
        <taxon>Dikarya</taxon>
        <taxon>Ascomycota</taxon>
        <taxon>Pezizomycotina</taxon>
        <taxon>Dothideomycetes</taxon>
        <taxon>Dothideomycetidae</taxon>
        <taxon>Dothideales</taxon>
        <taxon>Saccotheciaceae</taxon>
        <taxon>Aureobasidium</taxon>
    </lineage>
</organism>
<dbReference type="GO" id="GO:0006351">
    <property type="term" value="P:DNA-templated transcription"/>
    <property type="evidence" value="ECO:0007669"/>
    <property type="project" value="InterPro"/>
</dbReference>
<dbReference type="PANTHER" id="PTHR40626">
    <property type="entry name" value="MIP31509P"/>
    <property type="match status" value="1"/>
</dbReference>
<keyword evidence="4" id="KW-0863">Zinc-finger</keyword>
<dbReference type="Proteomes" id="UP000308005">
    <property type="component" value="Unassembled WGS sequence"/>
</dbReference>
<evidence type="ECO:0000256" key="4">
    <source>
        <dbReference type="ARBA" id="ARBA00022771"/>
    </source>
</evidence>
<dbReference type="GO" id="GO:0000981">
    <property type="term" value="F:DNA-binding transcription factor activity, RNA polymerase II-specific"/>
    <property type="evidence" value="ECO:0007669"/>
    <property type="project" value="InterPro"/>
</dbReference>
<dbReference type="InterPro" id="IPR051059">
    <property type="entry name" value="VerF-like"/>
</dbReference>
<feature type="compositionally biased region" description="Polar residues" evidence="7">
    <location>
        <begin position="625"/>
        <end position="637"/>
    </location>
</feature>
<dbReference type="CDD" id="cd12148">
    <property type="entry name" value="fungal_TF_MHR"/>
    <property type="match status" value="1"/>
</dbReference>
<evidence type="ECO:0000259" key="8">
    <source>
        <dbReference type="Pfam" id="PF04082"/>
    </source>
</evidence>
<gene>
    <name evidence="9" type="ORF">D6C91_09696</name>
</gene>
<evidence type="ECO:0000313" key="10">
    <source>
        <dbReference type="Proteomes" id="UP000308005"/>
    </source>
</evidence>
<proteinExistence type="predicted"/>
<evidence type="ECO:0000256" key="3">
    <source>
        <dbReference type="ARBA" id="ARBA00022737"/>
    </source>
</evidence>
<feature type="region of interest" description="Disordered" evidence="7">
    <location>
        <begin position="605"/>
        <end position="698"/>
    </location>
</feature>
<keyword evidence="3" id="KW-0677">Repeat</keyword>
<keyword evidence="6" id="KW-0539">Nucleus</keyword>
<evidence type="ECO:0000256" key="2">
    <source>
        <dbReference type="ARBA" id="ARBA00022723"/>
    </source>
</evidence>
<dbReference type="InterPro" id="IPR007219">
    <property type="entry name" value="XnlR_reg_dom"/>
</dbReference>
<dbReference type="GO" id="GO:0008270">
    <property type="term" value="F:zinc ion binding"/>
    <property type="evidence" value="ECO:0007669"/>
    <property type="project" value="UniProtKB-KW"/>
</dbReference>
<name>A0A4S9SIY2_AURPU</name>
<evidence type="ECO:0000256" key="6">
    <source>
        <dbReference type="ARBA" id="ARBA00023242"/>
    </source>
</evidence>
<dbReference type="EMBL" id="QZBM01000848">
    <property type="protein sequence ID" value="THZ10473.1"/>
    <property type="molecule type" value="Genomic_DNA"/>
</dbReference>
<dbReference type="GO" id="GO:0005634">
    <property type="term" value="C:nucleus"/>
    <property type="evidence" value="ECO:0007669"/>
    <property type="project" value="UniProtKB-SubCell"/>
</dbReference>
<protein>
    <recommendedName>
        <fullName evidence="8">Xylanolytic transcriptional activator regulatory domain-containing protein</fullName>
    </recommendedName>
</protein>
<sequence>MASTQNDVYTVANEPVQLPSLPTDSATTVHAASTQTRIRPMEDDFEELGPVPCPWKIHEEERSQILGALSPFRHLLIGFALPSRLALGRYITGYFEHYQDHLPILHPVTFRPPQYYQFPALFLAMAAIGAIYRCETRTAMELFRASKKIVLETWQDGEDSLLDRDTDLHNAIKQLRTVQAALLLDKFAVCQCDSQSAKDTLTLQSLLAAYLHNSNPLAKSSSKTNCKNWHDWVIHESYRRTQLGIFFVLNLHTVFFDKPPIALTSQLDVDLPCPTAEWIAPSQSAWDNARMHTPNSVSFQDAFSALFSESPADKHLNYSPFANLVLIHALLQRIYLARQMQPSSSGSLREADMYEMGLALKQWTAIWKQAPESILDPLNHDGSNSLTSTAILGLARIRLHSNYSFPMRAGNRDWQKVAKRLFDTAPPLRTENMTLPLLHSAHALNFLVKFGIMYISRTMFGWWDNQNLFYYLEAAVFLSKWLETMAETYQAMRPTEAELKIIGIVVRVIEELAASLDAPESLGHLYTLGDLDHGNVPLILRSLSSQIVRGWAVVFDNSRAPWAIVGFIGRSLDLYAQMAEERKLSKENASLGTSRSLDAYECEPLYRTPSHRTPLESTRLRNKSVGLTPSHTRQSSEIALEQAHPSSSSIDRILSADTPNKPSSCRSLQNRKASAPTSPKVAHPVSTAPNADTLPSKNDAEYPNLAQDAQHLLSGSGNSFSNQLDAMHRDLGNSLDDIRHSIDDLRRTFMEFRADITGFSQSSKSAAEYNGYYGKKDEVEEEEVYEWEKDDCMDKFA</sequence>
<dbReference type="PANTHER" id="PTHR40626:SF10">
    <property type="entry name" value="C2H2-TYPE DOMAIN-CONTAINING PROTEIN"/>
    <property type="match status" value="1"/>
</dbReference>
<evidence type="ECO:0000313" key="9">
    <source>
        <dbReference type="EMBL" id="THZ10473.1"/>
    </source>
</evidence>
<comment type="subcellular location">
    <subcellularLocation>
        <location evidence="1">Nucleus</location>
    </subcellularLocation>
</comment>
<feature type="compositionally biased region" description="Polar residues" evidence="7">
    <location>
        <begin position="687"/>
        <end position="696"/>
    </location>
</feature>
<feature type="compositionally biased region" description="Polar residues" evidence="7">
    <location>
        <begin position="657"/>
        <end position="677"/>
    </location>
</feature>
<keyword evidence="5" id="KW-0862">Zinc</keyword>
<evidence type="ECO:0000256" key="5">
    <source>
        <dbReference type="ARBA" id="ARBA00022833"/>
    </source>
</evidence>
<evidence type="ECO:0000256" key="1">
    <source>
        <dbReference type="ARBA" id="ARBA00004123"/>
    </source>
</evidence>
<dbReference type="GO" id="GO:0000978">
    <property type="term" value="F:RNA polymerase II cis-regulatory region sequence-specific DNA binding"/>
    <property type="evidence" value="ECO:0007669"/>
    <property type="project" value="InterPro"/>
</dbReference>
<keyword evidence="2" id="KW-0479">Metal-binding</keyword>
<accession>A0A4S9SIY2</accession>